<organism evidence="1">
    <name type="scientific">uncultured Phycisphaerae bacterium</name>
    <dbReference type="NCBI Taxonomy" id="904963"/>
    <lineage>
        <taxon>Bacteria</taxon>
        <taxon>Pseudomonadati</taxon>
        <taxon>Planctomycetota</taxon>
        <taxon>Phycisphaerae</taxon>
        <taxon>environmental samples</taxon>
    </lineage>
</organism>
<evidence type="ECO:0000313" key="1">
    <source>
        <dbReference type="EMBL" id="CAA9388437.1"/>
    </source>
</evidence>
<proteinExistence type="predicted"/>
<reference evidence="1" key="1">
    <citation type="submission" date="2020-02" db="EMBL/GenBank/DDBJ databases">
        <authorList>
            <person name="Meier V. D."/>
        </authorList>
    </citation>
    <scope>NUCLEOTIDE SEQUENCE</scope>
    <source>
        <strain evidence="1">AVDCRST_MAG64</strain>
    </source>
</reference>
<name>A0A6J4NM89_9BACT</name>
<sequence>MSEHDQPIARRRGYGLRDLSNASIAYLLAKAPADAVADALAAALGGTVTRDALGAAVTSRQSVSVWQLAGHDWSGFASALGPAEQRAAGLSRALGCDVLAFCNEDVSGWNQVQLFRGGVEVEHVQWGLDYSDEIEGAAEETGEPAPDRSEWYAKWDVRVKVACNESMMDEYLFRSALRKVDADDLRRGEAFVDDLFRRYDAYLPDLHEMPWADGPDGVLRSENLPGNAFARVHRVTKDG</sequence>
<dbReference type="AlphaFoldDB" id="A0A6J4NM89"/>
<gene>
    <name evidence="1" type="ORF">AVDCRST_MAG64-1046</name>
</gene>
<dbReference type="EMBL" id="CADCUQ010000248">
    <property type="protein sequence ID" value="CAA9388437.1"/>
    <property type="molecule type" value="Genomic_DNA"/>
</dbReference>
<protein>
    <submittedName>
        <fullName evidence="1">Uncharacterized protein</fullName>
    </submittedName>
</protein>
<accession>A0A6J4NM89</accession>